<protein>
    <submittedName>
        <fullName evidence="2">Uncharacterized protein</fullName>
    </submittedName>
</protein>
<dbReference type="Proteomes" id="UP000176204">
    <property type="component" value="Chromosome I"/>
</dbReference>
<sequence length="648" mass="69512">MHAGLLCLALAGTLALPLSAEENTATTDLLRQMAERPLTQTHTASDIATVANMRAEYFPDLALIPADAEAFLTIPDIPASINRLTTFLPVAFILDELQEEGISFSAPPFRSLTIATGPGTAAALGRTAELLQTALSQTISLAVETTSPEAGQQTFNRIASLWNITIADIITRQPPTITCIAALTPEGHRSVQQSLSRIKTLMNSSENGASWHEGRYAGLSWQGLRILPNTNLHNNFDRLFSTPESTDQEQQTLQSFAQRIEDQTLYLLTAVKDGKLLIVLCENPEKDIRLAATPAQSVLATQKVDIADGKLTPATPPDLLFHLGSQPNTTAAEICGLSGIIWGDRGAHLELSERSSGTATLLDFDTPLKLASMANLPETILYAEGALSPQAQTAVNGFYSCLASLGHSLSGKLPIPPEALAAGNGLHQILSSLGGRTAILVNNRGRMPDILASEPLGYPEVKDLDLPSPALYKTIADAPLLEQGWATLEPVLKQGLTTTKFSPLGWPSLRHSTRNGISTCTFTPTVRPAGFKVTGKTQISPQEFVLNNIAVSRTGTSLAIGTSPAYTEEIVRTAETSSGNIKGAAFAFRMEAVKQLMNRNFAVLRARGTDTMKAQGAFNLIFAQIDGLYATVTRQPGTTYTHIYFKTK</sequence>
<name>A0A1C7P9E0_9BACT</name>
<dbReference type="AlphaFoldDB" id="A0A1C7P9E0"/>
<dbReference type="EMBL" id="LT629973">
    <property type="protein sequence ID" value="SEH94158.1"/>
    <property type="molecule type" value="Genomic_DNA"/>
</dbReference>
<feature type="signal peptide" evidence="1">
    <location>
        <begin position="1"/>
        <end position="20"/>
    </location>
</feature>
<feature type="chain" id="PRO_5014266408" evidence="1">
    <location>
        <begin position="21"/>
        <end position="648"/>
    </location>
</feature>
<keyword evidence="1" id="KW-0732">Signal</keyword>
<dbReference type="KEGG" id="agl:PYTT_1921"/>
<dbReference type="STRING" id="1679444.PYTT_1921"/>
<proteinExistence type="predicted"/>
<dbReference type="OrthoDB" id="174875at2"/>
<evidence type="ECO:0000313" key="3">
    <source>
        <dbReference type="Proteomes" id="UP000176204"/>
    </source>
</evidence>
<accession>A0A1C7P9E0</accession>
<evidence type="ECO:0000256" key="1">
    <source>
        <dbReference type="SAM" id="SignalP"/>
    </source>
</evidence>
<dbReference type="RefSeq" id="WP_067777877.1">
    <property type="nucleotide sequence ID" value="NZ_LIGX01000041.1"/>
</dbReference>
<gene>
    <name evidence="2" type="ORF">PYTT_1921</name>
</gene>
<organism evidence="2 3">
    <name type="scientific">Akkermansia glycaniphila</name>
    <dbReference type="NCBI Taxonomy" id="1679444"/>
    <lineage>
        <taxon>Bacteria</taxon>
        <taxon>Pseudomonadati</taxon>
        <taxon>Verrucomicrobiota</taxon>
        <taxon>Verrucomicrobiia</taxon>
        <taxon>Verrucomicrobiales</taxon>
        <taxon>Akkermansiaceae</taxon>
        <taxon>Akkermansia</taxon>
    </lineage>
</organism>
<reference evidence="3" key="1">
    <citation type="submission" date="2016-09" db="EMBL/GenBank/DDBJ databases">
        <authorList>
            <person name="Koehorst J."/>
        </authorList>
    </citation>
    <scope>NUCLEOTIDE SEQUENCE [LARGE SCALE GENOMIC DNA]</scope>
</reference>
<evidence type="ECO:0000313" key="2">
    <source>
        <dbReference type="EMBL" id="SEH94158.1"/>
    </source>
</evidence>
<keyword evidence="3" id="KW-1185">Reference proteome</keyword>